<name>A0ABW0FQQ4_9CAUL</name>
<dbReference type="EMBL" id="JBHSLF010000018">
    <property type="protein sequence ID" value="MFC5344055.1"/>
    <property type="molecule type" value="Genomic_DNA"/>
</dbReference>
<keyword evidence="4" id="KW-1185">Reference proteome</keyword>
<evidence type="ECO:0000256" key="1">
    <source>
        <dbReference type="SAM" id="SignalP"/>
    </source>
</evidence>
<gene>
    <name evidence="3" type="ORF">ACFPIE_09035</name>
</gene>
<protein>
    <submittedName>
        <fullName evidence="3">GIN domain-containing protein</fullName>
    </submittedName>
</protein>
<accession>A0ABW0FQQ4</accession>
<proteinExistence type="predicted"/>
<dbReference type="Gene3D" id="2.160.20.120">
    <property type="match status" value="1"/>
</dbReference>
<feature type="domain" description="Putative auto-transporter adhesin head GIN" evidence="2">
    <location>
        <begin position="72"/>
        <end position="244"/>
    </location>
</feature>
<dbReference type="RefSeq" id="WP_374037399.1">
    <property type="nucleotide sequence ID" value="NZ_CP169082.1"/>
</dbReference>
<dbReference type="Pfam" id="PF10988">
    <property type="entry name" value="DUF2807"/>
    <property type="match status" value="1"/>
</dbReference>
<sequence length="289" mass="30503">MIRTLLIIAAAGLVLATASLAGAFALGGRDMARHGWEWTFTDRDGDTVRFERDDGTRSPDTTRMIEWTGGQSLTVDLSADVDYVQGDTPGVTVTGPADLVERVQLIDGRLTWQEREGPNHETVVFGRNTHGRGVWVHSEQVKIVVTAPNINSFNVEGSSNLMLRNYDQDTLQIDISGSGEVTAIGRTRSLEVDISGSGDADLGALATTDANVAIAGSGDATVSPTGRADITINGSGDVDLTTRPATVNQNISGSGEVDFVSSRTTVTTSREVASAPGVRVTTSTERPAN</sequence>
<reference evidence="4" key="1">
    <citation type="journal article" date="2019" name="Int. J. Syst. Evol. Microbiol.">
        <title>The Global Catalogue of Microorganisms (GCM) 10K type strain sequencing project: providing services to taxonomists for standard genome sequencing and annotation.</title>
        <authorList>
            <consortium name="The Broad Institute Genomics Platform"/>
            <consortium name="The Broad Institute Genome Sequencing Center for Infectious Disease"/>
            <person name="Wu L."/>
            <person name="Ma J."/>
        </authorList>
    </citation>
    <scope>NUCLEOTIDE SEQUENCE [LARGE SCALE GENOMIC DNA]</scope>
    <source>
        <strain evidence="4">JCM 12125</strain>
    </source>
</reference>
<evidence type="ECO:0000313" key="4">
    <source>
        <dbReference type="Proteomes" id="UP001596152"/>
    </source>
</evidence>
<organism evidence="3 4">
    <name type="scientific">Brevundimonas staleyi</name>
    <dbReference type="NCBI Taxonomy" id="74326"/>
    <lineage>
        <taxon>Bacteria</taxon>
        <taxon>Pseudomonadati</taxon>
        <taxon>Pseudomonadota</taxon>
        <taxon>Alphaproteobacteria</taxon>
        <taxon>Caulobacterales</taxon>
        <taxon>Caulobacteraceae</taxon>
        <taxon>Brevundimonas</taxon>
    </lineage>
</organism>
<feature type="chain" id="PRO_5047539957" evidence="1">
    <location>
        <begin position="22"/>
        <end position="289"/>
    </location>
</feature>
<dbReference type="Proteomes" id="UP001596152">
    <property type="component" value="Unassembled WGS sequence"/>
</dbReference>
<dbReference type="InterPro" id="IPR021255">
    <property type="entry name" value="DUF2807"/>
</dbReference>
<feature type="signal peptide" evidence="1">
    <location>
        <begin position="1"/>
        <end position="21"/>
    </location>
</feature>
<evidence type="ECO:0000313" key="3">
    <source>
        <dbReference type="EMBL" id="MFC5344055.1"/>
    </source>
</evidence>
<comment type="caution">
    <text evidence="3">The sequence shown here is derived from an EMBL/GenBank/DDBJ whole genome shotgun (WGS) entry which is preliminary data.</text>
</comment>
<evidence type="ECO:0000259" key="2">
    <source>
        <dbReference type="Pfam" id="PF10988"/>
    </source>
</evidence>
<keyword evidence="1" id="KW-0732">Signal</keyword>